<dbReference type="GO" id="GO:0016705">
    <property type="term" value="F:oxidoreductase activity, acting on paired donors, with incorporation or reduction of molecular oxygen"/>
    <property type="evidence" value="ECO:0007669"/>
    <property type="project" value="InterPro"/>
</dbReference>
<accession>A0A7J6W1F1</accession>
<evidence type="ECO:0000256" key="3">
    <source>
        <dbReference type="ARBA" id="ARBA00022617"/>
    </source>
</evidence>
<evidence type="ECO:0000313" key="9">
    <source>
        <dbReference type="Proteomes" id="UP000554482"/>
    </source>
</evidence>
<dbReference type="EMBL" id="JABWDY010023960">
    <property type="protein sequence ID" value="KAF5190588.1"/>
    <property type="molecule type" value="Genomic_DNA"/>
</dbReference>
<dbReference type="OrthoDB" id="2789670at2759"/>
<keyword evidence="3" id="KW-0349">Heme</keyword>
<dbReference type="InterPro" id="IPR036396">
    <property type="entry name" value="Cyt_P450_sf"/>
</dbReference>
<keyword evidence="4" id="KW-0479">Metal-binding</keyword>
<keyword evidence="9" id="KW-1185">Reference proteome</keyword>
<proteinExistence type="inferred from homology"/>
<dbReference type="AlphaFoldDB" id="A0A7J6W1F1"/>
<organism evidence="8 9">
    <name type="scientific">Thalictrum thalictroides</name>
    <name type="common">Rue-anemone</name>
    <name type="synonym">Anemone thalictroides</name>
    <dbReference type="NCBI Taxonomy" id="46969"/>
    <lineage>
        <taxon>Eukaryota</taxon>
        <taxon>Viridiplantae</taxon>
        <taxon>Streptophyta</taxon>
        <taxon>Embryophyta</taxon>
        <taxon>Tracheophyta</taxon>
        <taxon>Spermatophyta</taxon>
        <taxon>Magnoliopsida</taxon>
        <taxon>Ranunculales</taxon>
        <taxon>Ranunculaceae</taxon>
        <taxon>Thalictroideae</taxon>
        <taxon>Thalictrum</taxon>
    </lineage>
</organism>
<dbReference type="PANTHER" id="PTHR47955">
    <property type="entry name" value="CYTOCHROME P450 FAMILY 71 PROTEIN"/>
    <property type="match status" value="1"/>
</dbReference>
<dbReference type="PANTHER" id="PTHR47955:SF19">
    <property type="entry name" value="CYTOCHROME P450 71A9-LIKE ISOFORM X1"/>
    <property type="match status" value="1"/>
</dbReference>
<dbReference type="PRINTS" id="PR00463">
    <property type="entry name" value="EP450I"/>
</dbReference>
<evidence type="ECO:0000256" key="7">
    <source>
        <dbReference type="ARBA" id="ARBA00023033"/>
    </source>
</evidence>
<dbReference type="Gene3D" id="1.10.630.10">
    <property type="entry name" value="Cytochrome P450"/>
    <property type="match status" value="1"/>
</dbReference>
<dbReference type="GO" id="GO:0020037">
    <property type="term" value="F:heme binding"/>
    <property type="evidence" value="ECO:0007669"/>
    <property type="project" value="InterPro"/>
</dbReference>
<keyword evidence="7" id="KW-0503">Monooxygenase</keyword>
<dbReference type="InterPro" id="IPR001128">
    <property type="entry name" value="Cyt_P450"/>
</dbReference>
<evidence type="ECO:0000256" key="1">
    <source>
        <dbReference type="ARBA" id="ARBA00001971"/>
    </source>
</evidence>
<dbReference type="GO" id="GO:0005506">
    <property type="term" value="F:iron ion binding"/>
    <property type="evidence" value="ECO:0007669"/>
    <property type="project" value="InterPro"/>
</dbReference>
<evidence type="ECO:0000256" key="2">
    <source>
        <dbReference type="ARBA" id="ARBA00010617"/>
    </source>
</evidence>
<comment type="caution">
    <text evidence="8">The sequence shown here is derived from an EMBL/GenBank/DDBJ whole genome shotgun (WGS) entry which is preliminary data.</text>
</comment>
<protein>
    <submittedName>
        <fullName evidence="8">Cytochrome p450</fullName>
    </submittedName>
</protein>
<comment type="similarity">
    <text evidence="2">Belongs to the cytochrome P450 family.</text>
</comment>
<name>A0A7J6W1F1_THATH</name>
<dbReference type="GO" id="GO:0004497">
    <property type="term" value="F:monooxygenase activity"/>
    <property type="evidence" value="ECO:0007669"/>
    <property type="project" value="UniProtKB-KW"/>
</dbReference>
<evidence type="ECO:0000256" key="6">
    <source>
        <dbReference type="ARBA" id="ARBA00023004"/>
    </source>
</evidence>
<evidence type="ECO:0000313" key="8">
    <source>
        <dbReference type="EMBL" id="KAF5190588.1"/>
    </source>
</evidence>
<comment type="cofactor">
    <cofactor evidence="1">
        <name>heme</name>
        <dbReference type="ChEBI" id="CHEBI:30413"/>
    </cofactor>
</comment>
<dbReference type="Proteomes" id="UP000554482">
    <property type="component" value="Unassembled WGS sequence"/>
</dbReference>
<evidence type="ECO:0000256" key="4">
    <source>
        <dbReference type="ARBA" id="ARBA00022723"/>
    </source>
</evidence>
<dbReference type="Pfam" id="PF00067">
    <property type="entry name" value="p450"/>
    <property type="match status" value="1"/>
</dbReference>
<dbReference type="GO" id="GO:0044550">
    <property type="term" value="P:secondary metabolite biosynthetic process"/>
    <property type="evidence" value="ECO:0007669"/>
    <property type="project" value="UniProtKB-ARBA"/>
</dbReference>
<keyword evidence="6" id="KW-0408">Iron</keyword>
<dbReference type="InterPro" id="IPR002401">
    <property type="entry name" value="Cyt_P450_E_grp-I"/>
</dbReference>
<evidence type="ECO:0000256" key="5">
    <source>
        <dbReference type="ARBA" id="ARBA00023002"/>
    </source>
</evidence>
<reference evidence="8 9" key="1">
    <citation type="submission" date="2020-06" db="EMBL/GenBank/DDBJ databases">
        <title>Transcriptomic and genomic resources for Thalictrum thalictroides and T. hernandezii: Facilitating candidate gene discovery in an emerging model plant lineage.</title>
        <authorList>
            <person name="Arias T."/>
            <person name="Riano-Pachon D.M."/>
            <person name="Di Stilio V.S."/>
        </authorList>
    </citation>
    <scope>NUCLEOTIDE SEQUENCE [LARGE SCALE GENOMIC DNA]</scope>
    <source>
        <strain evidence="9">cv. WT478/WT964</strain>
        <tissue evidence="8">Leaves</tissue>
    </source>
</reference>
<keyword evidence="5" id="KW-0560">Oxidoreductase</keyword>
<sequence length="199" mass="22352">MKSIAESAPSPINLTEIFISLTNNVSSRITFGKSYQGKNFDIAEFVHVVYEAMDMLASFSATDIFPYVGWIIDVLTGFNNRLEKSFNDFDGLYQRVIDEHLDPDREKPEFEDVIDILLGIRGNKTGETSLTVSHIKGLLMNIFLGAIDTSAVAMVWVMAELIKKPEAMKKVQEEIRNCVGLPLDLSTCKVHLNYTKSTH</sequence>
<gene>
    <name evidence="8" type="ORF">FRX31_019825</name>
</gene>
<dbReference type="SUPFAM" id="SSF48264">
    <property type="entry name" value="Cytochrome P450"/>
    <property type="match status" value="1"/>
</dbReference>